<evidence type="ECO:0000313" key="1">
    <source>
        <dbReference type="EMBL" id="XBT92149.1"/>
    </source>
</evidence>
<dbReference type="GO" id="GO:0016020">
    <property type="term" value="C:membrane"/>
    <property type="evidence" value="ECO:0007669"/>
    <property type="project" value="InterPro"/>
</dbReference>
<dbReference type="AlphaFoldDB" id="A0AAU7RPP3"/>
<organism evidence="1">
    <name type="scientific">Rhizobium sp. ZPR3</name>
    <dbReference type="NCBI Taxonomy" id="3158967"/>
    <lineage>
        <taxon>Bacteria</taxon>
        <taxon>Pseudomonadati</taxon>
        <taxon>Pseudomonadota</taxon>
        <taxon>Alphaproteobacteria</taxon>
        <taxon>Hyphomicrobiales</taxon>
        <taxon>Rhizobiaceae</taxon>
        <taxon>Rhizobium/Agrobacterium group</taxon>
        <taxon>Rhizobium</taxon>
    </lineage>
</organism>
<dbReference type="GO" id="GO:0008146">
    <property type="term" value="F:sulfotransferase activity"/>
    <property type="evidence" value="ECO:0007669"/>
    <property type="project" value="InterPro"/>
</dbReference>
<dbReference type="Gene3D" id="3.40.50.300">
    <property type="entry name" value="P-loop containing nucleotide triphosphate hydrolases"/>
    <property type="match status" value="1"/>
</dbReference>
<accession>A0AAU7RPP3</accession>
<dbReference type="EMBL" id="CP157960">
    <property type="protein sequence ID" value="XBT92149.1"/>
    <property type="molecule type" value="Genomic_DNA"/>
</dbReference>
<dbReference type="SUPFAM" id="SSF52540">
    <property type="entry name" value="P-loop containing nucleoside triphosphate hydrolases"/>
    <property type="match status" value="1"/>
</dbReference>
<proteinExistence type="predicted"/>
<reference evidence="1" key="1">
    <citation type="submission" date="2024-06" db="EMBL/GenBank/DDBJ databases">
        <authorList>
            <person name="Li T."/>
            <person name="Gao R."/>
        </authorList>
    </citation>
    <scope>NUCLEOTIDE SEQUENCE</scope>
    <source>
        <strain evidence="1">ZPR3</strain>
    </source>
</reference>
<dbReference type="RefSeq" id="WP_349956572.1">
    <property type="nucleotide sequence ID" value="NZ_CP157960.1"/>
</dbReference>
<dbReference type="InterPro" id="IPR027417">
    <property type="entry name" value="P-loop_NTPase"/>
</dbReference>
<dbReference type="InterPro" id="IPR005331">
    <property type="entry name" value="Sulfotransferase"/>
</dbReference>
<dbReference type="Pfam" id="PF03567">
    <property type="entry name" value="Sulfotransfer_2"/>
    <property type="match status" value="1"/>
</dbReference>
<gene>
    <name evidence="1" type="ORF">ABM479_15305</name>
</gene>
<name>A0AAU7RPP3_9HYPH</name>
<protein>
    <submittedName>
        <fullName evidence="1">Sulfotransferase family 2 domain-containing protein</fullName>
    </submittedName>
</protein>
<sequence length="225" mass="26019">MTGSIAMPFKRVYPIKPEQRVIFIHIPKCGGTSVHDFLEASAPLRQKPSTAAQLSQYCEHRLHKHIKARDLYAIVGSDLWESTGRLAVVRNPWDLMVSSYCWWLEKAHRFSSLRNDAFEVAKFGDFSSFIMSEYGGNRINECDGNPQDWFMDEKGADMVTSVARFETLEEDLALFCEKAEIIPQKALPRLNFTVRTGYRDYYNTETRNIVAKRFTYVIDRFGYGF</sequence>